<reference evidence="1" key="1">
    <citation type="submission" date="2019-10" db="EMBL/GenBank/DDBJ databases">
        <authorList>
            <consortium name="DOE Joint Genome Institute"/>
            <person name="Kuo A."/>
            <person name="Miyauchi S."/>
            <person name="Kiss E."/>
            <person name="Drula E."/>
            <person name="Kohler A."/>
            <person name="Sanchez-Garcia M."/>
            <person name="Andreopoulos B."/>
            <person name="Barry K.W."/>
            <person name="Bonito G."/>
            <person name="Buee M."/>
            <person name="Carver A."/>
            <person name="Chen C."/>
            <person name="Cichocki N."/>
            <person name="Clum A."/>
            <person name="Culley D."/>
            <person name="Crous P.W."/>
            <person name="Fauchery L."/>
            <person name="Girlanda M."/>
            <person name="Hayes R."/>
            <person name="Keri Z."/>
            <person name="LaButti K."/>
            <person name="Lipzen A."/>
            <person name="Lombard V."/>
            <person name="Magnuson J."/>
            <person name="Maillard F."/>
            <person name="Morin E."/>
            <person name="Murat C."/>
            <person name="Nolan M."/>
            <person name="Ohm R."/>
            <person name="Pangilinan J."/>
            <person name="Pereira M."/>
            <person name="Perotto S."/>
            <person name="Peter M."/>
            <person name="Riley R."/>
            <person name="Sitrit Y."/>
            <person name="Stielow B."/>
            <person name="Szollosi G."/>
            <person name="Zifcakova L."/>
            <person name="Stursova M."/>
            <person name="Spatafora J.W."/>
            <person name="Tedersoo L."/>
            <person name="Vaario L.-M."/>
            <person name="Yamada A."/>
            <person name="Yan M."/>
            <person name="Wang P."/>
            <person name="Xu J."/>
            <person name="Bruns T."/>
            <person name="Baldrian P."/>
            <person name="Vilgalys R."/>
            <person name="Henrissat B."/>
            <person name="Grigoriev I.V."/>
            <person name="Hibbett D."/>
            <person name="Nagy L.G."/>
            <person name="Martin F.M."/>
        </authorList>
    </citation>
    <scope>NUCLEOTIDE SEQUENCE</scope>
    <source>
        <strain evidence="1">BED1</strain>
    </source>
</reference>
<dbReference type="EMBL" id="WHUW01000009">
    <property type="protein sequence ID" value="KAF8442465.1"/>
    <property type="molecule type" value="Genomic_DNA"/>
</dbReference>
<reference evidence="1" key="2">
    <citation type="journal article" date="2020" name="Nat. Commun.">
        <title>Large-scale genome sequencing of mycorrhizal fungi provides insights into the early evolution of symbiotic traits.</title>
        <authorList>
            <person name="Miyauchi S."/>
            <person name="Kiss E."/>
            <person name="Kuo A."/>
            <person name="Drula E."/>
            <person name="Kohler A."/>
            <person name="Sanchez-Garcia M."/>
            <person name="Morin E."/>
            <person name="Andreopoulos B."/>
            <person name="Barry K.W."/>
            <person name="Bonito G."/>
            <person name="Buee M."/>
            <person name="Carver A."/>
            <person name="Chen C."/>
            <person name="Cichocki N."/>
            <person name="Clum A."/>
            <person name="Culley D."/>
            <person name="Crous P.W."/>
            <person name="Fauchery L."/>
            <person name="Girlanda M."/>
            <person name="Hayes R.D."/>
            <person name="Keri Z."/>
            <person name="LaButti K."/>
            <person name="Lipzen A."/>
            <person name="Lombard V."/>
            <person name="Magnuson J."/>
            <person name="Maillard F."/>
            <person name="Murat C."/>
            <person name="Nolan M."/>
            <person name="Ohm R.A."/>
            <person name="Pangilinan J."/>
            <person name="Pereira M.F."/>
            <person name="Perotto S."/>
            <person name="Peter M."/>
            <person name="Pfister S."/>
            <person name="Riley R."/>
            <person name="Sitrit Y."/>
            <person name="Stielow J.B."/>
            <person name="Szollosi G."/>
            <person name="Zifcakova L."/>
            <person name="Stursova M."/>
            <person name="Spatafora J.W."/>
            <person name="Tedersoo L."/>
            <person name="Vaario L.M."/>
            <person name="Yamada A."/>
            <person name="Yan M."/>
            <person name="Wang P."/>
            <person name="Xu J."/>
            <person name="Bruns T."/>
            <person name="Baldrian P."/>
            <person name="Vilgalys R."/>
            <person name="Dunand C."/>
            <person name="Henrissat B."/>
            <person name="Grigoriev I.V."/>
            <person name="Hibbett D."/>
            <person name="Nagy L.G."/>
            <person name="Martin F.M."/>
        </authorList>
    </citation>
    <scope>NUCLEOTIDE SEQUENCE</scope>
    <source>
        <strain evidence="1">BED1</strain>
    </source>
</reference>
<dbReference type="AlphaFoldDB" id="A0AAD4GHD3"/>
<proteinExistence type="predicted"/>
<dbReference type="Proteomes" id="UP001194468">
    <property type="component" value="Unassembled WGS sequence"/>
</dbReference>
<organism evidence="1 2">
    <name type="scientific">Boletus edulis BED1</name>
    <dbReference type="NCBI Taxonomy" id="1328754"/>
    <lineage>
        <taxon>Eukaryota</taxon>
        <taxon>Fungi</taxon>
        <taxon>Dikarya</taxon>
        <taxon>Basidiomycota</taxon>
        <taxon>Agaricomycotina</taxon>
        <taxon>Agaricomycetes</taxon>
        <taxon>Agaricomycetidae</taxon>
        <taxon>Boletales</taxon>
        <taxon>Boletineae</taxon>
        <taxon>Boletaceae</taxon>
        <taxon>Boletoideae</taxon>
        <taxon>Boletus</taxon>
    </lineage>
</organism>
<gene>
    <name evidence="1" type="ORF">L210DRAFT_3630003</name>
</gene>
<evidence type="ECO:0000313" key="1">
    <source>
        <dbReference type="EMBL" id="KAF8442465.1"/>
    </source>
</evidence>
<sequence>MDSWPSDSGLVCFNTIGGQESGWRGIWGVARTALSVTSSETWTGICHSSIIYKVSTGKTVATPTRVTPEQQCSLTRPPTGTSECINVNVEQKLFGVVTNTNITTYLGNFPGVPSVHISGALARDSSERDGHRAARGALVDRRTLVRPREEKCIAGESQCSPGRAAPLLAQTAPPDLDAVLWQHALARAPHFRSSRTLRNGFRASFQ</sequence>
<name>A0AAD4GHD3_BOLED</name>
<keyword evidence="2" id="KW-1185">Reference proteome</keyword>
<comment type="caution">
    <text evidence="1">The sequence shown here is derived from an EMBL/GenBank/DDBJ whole genome shotgun (WGS) entry which is preliminary data.</text>
</comment>
<evidence type="ECO:0000313" key="2">
    <source>
        <dbReference type="Proteomes" id="UP001194468"/>
    </source>
</evidence>
<accession>A0AAD4GHD3</accession>
<protein>
    <submittedName>
        <fullName evidence="1">Uncharacterized protein</fullName>
    </submittedName>
</protein>